<evidence type="ECO:0000313" key="3">
    <source>
        <dbReference type="Proteomes" id="UP000253034"/>
    </source>
</evidence>
<dbReference type="RefSeq" id="WP_114297200.1">
    <property type="nucleotide sequence ID" value="NZ_QPJT01000007.1"/>
</dbReference>
<evidence type="ECO:0000313" key="2">
    <source>
        <dbReference type="EMBL" id="RCX17477.1"/>
    </source>
</evidence>
<evidence type="ECO:0000256" key="1">
    <source>
        <dbReference type="SAM" id="Phobius"/>
    </source>
</evidence>
<keyword evidence="1" id="KW-0812">Transmembrane</keyword>
<keyword evidence="1" id="KW-0472">Membrane</keyword>
<proteinExistence type="predicted"/>
<keyword evidence="3" id="KW-1185">Reference proteome</keyword>
<protein>
    <submittedName>
        <fullName evidence="2">DUF2975 family protein</fullName>
    </submittedName>
</protein>
<dbReference type="Pfam" id="PF11188">
    <property type="entry name" value="DUF2975"/>
    <property type="match status" value="1"/>
</dbReference>
<sequence>MAILGEKGLSGIVKRLLDLVFIGGIGIYAGIPIVLKWYMEFIYSRSSESYPFLMVFLYVTGVPCLWAVYEVRKIFKTLNRMNPFMADNVKSLNHLSVTCFIIAVAYVVKIIYYPSFLTVIVAMLAVIGGLFLVVLAEVFHQAVKVKEENDLTV</sequence>
<keyword evidence="1" id="KW-1133">Transmembrane helix</keyword>
<organism evidence="2 3">
    <name type="scientific">Anaerobacterium chartisolvens</name>
    <dbReference type="NCBI Taxonomy" id="1297424"/>
    <lineage>
        <taxon>Bacteria</taxon>
        <taxon>Bacillati</taxon>
        <taxon>Bacillota</taxon>
        <taxon>Clostridia</taxon>
        <taxon>Eubacteriales</taxon>
        <taxon>Oscillospiraceae</taxon>
        <taxon>Anaerobacterium</taxon>
    </lineage>
</organism>
<dbReference type="EMBL" id="QPJT01000007">
    <property type="protein sequence ID" value="RCX17477.1"/>
    <property type="molecule type" value="Genomic_DNA"/>
</dbReference>
<reference evidence="2 3" key="1">
    <citation type="submission" date="2018-07" db="EMBL/GenBank/DDBJ databases">
        <title>Genomic Encyclopedia of Type Strains, Phase IV (KMG-IV): sequencing the most valuable type-strain genomes for metagenomic binning, comparative biology and taxonomic classification.</title>
        <authorList>
            <person name="Goeker M."/>
        </authorList>
    </citation>
    <scope>NUCLEOTIDE SEQUENCE [LARGE SCALE GENOMIC DNA]</scope>
    <source>
        <strain evidence="2 3">DSM 27016</strain>
    </source>
</reference>
<feature type="transmembrane region" description="Helical" evidence="1">
    <location>
        <begin position="50"/>
        <end position="71"/>
    </location>
</feature>
<accession>A0A369BAC7</accession>
<feature type="transmembrane region" description="Helical" evidence="1">
    <location>
        <begin position="119"/>
        <end position="139"/>
    </location>
</feature>
<dbReference type="InterPro" id="IPR021354">
    <property type="entry name" value="DUF2975"/>
</dbReference>
<dbReference type="OrthoDB" id="9791568at2"/>
<feature type="transmembrane region" description="Helical" evidence="1">
    <location>
        <begin position="92"/>
        <end position="113"/>
    </location>
</feature>
<comment type="caution">
    <text evidence="2">The sequence shown here is derived from an EMBL/GenBank/DDBJ whole genome shotgun (WGS) entry which is preliminary data.</text>
</comment>
<dbReference type="Proteomes" id="UP000253034">
    <property type="component" value="Unassembled WGS sequence"/>
</dbReference>
<dbReference type="AlphaFoldDB" id="A0A369BAC7"/>
<feature type="transmembrane region" description="Helical" evidence="1">
    <location>
        <begin position="16"/>
        <end position="38"/>
    </location>
</feature>
<gene>
    <name evidence="2" type="ORF">DFR58_10720</name>
</gene>
<name>A0A369BAC7_9FIRM</name>